<dbReference type="GO" id="GO:0003677">
    <property type="term" value="F:DNA binding"/>
    <property type="evidence" value="ECO:0007669"/>
    <property type="project" value="InterPro"/>
</dbReference>
<dbReference type="Pfam" id="PF15002">
    <property type="entry name" value="ERK-JNK_inhib"/>
    <property type="match status" value="1"/>
</dbReference>
<dbReference type="InterPro" id="IPR013020">
    <property type="entry name" value="Rad3/Chl1-like"/>
</dbReference>
<feature type="compositionally biased region" description="Basic residues" evidence="16">
    <location>
        <begin position="961"/>
        <end position="971"/>
    </location>
</feature>
<dbReference type="Proteomes" id="UP000092462">
    <property type="component" value="Unassembled WGS sequence"/>
</dbReference>
<comment type="similarity">
    <text evidence="3">Belongs to the DEAD box helicase family. DEAH subfamily. DDX11/CHL1 sub-subfamily.</text>
</comment>
<keyword evidence="12" id="KW-0539">Nucleus</keyword>
<evidence type="ECO:0000256" key="5">
    <source>
        <dbReference type="ARBA" id="ARBA00022741"/>
    </source>
</evidence>
<dbReference type="InterPro" id="IPR006554">
    <property type="entry name" value="Helicase-like_DEXD_c2"/>
</dbReference>
<keyword evidence="7" id="KW-0347">Helicase</keyword>
<keyword evidence="4" id="KW-0479">Metal-binding</keyword>
<evidence type="ECO:0000256" key="2">
    <source>
        <dbReference type="ARBA" id="ARBA00004123"/>
    </source>
</evidence>
<dbReference type="VEuPathDB" id="VectorBase:PPAPM1_000419"/>
<feature type="compositionally biased region" description="Basic and acidic residues" evidence="16">
    <location>
        <begin position="138"/>
        <end position="154"/>
    </location>
</feature>
<dbReference type="InterPro" id="IPR010614">
    <property type="entry name" value="RAD3-like_helicase_DEAD"/>
</dbReference>
<evidence type="ECO:0000256" key="4">
    <source>
        <dbReference type="ARBA" id="ARBA00022723"/>
    </source>
</evidence>
<feature type="coiled-coil region" evidence="15">
    <location>
        <begin position="58"/>
        <end position="85"/>
    </location>
</feature>
<dbReference type="InterPro" id="IPR045028">
    <property type="entry name" value="DinG/Rad3-like"/>
</dbReference>
<dbReference type="GO" id="GO:0046872">
    <property type="term" value="F:metal ion binding"/>
    <property type="evidence" value="ECO:0007669"/>
    <property type="project" value="UniProtKB-KW"/>
</dbReference>
<accession>A0A1B0D1Q6</accession>
<evidence type="ECO:0000256" key="6">
    <source>
        <dbReference type="ARBA" id="ARBA00022801"/>
    </source>
</evidence>
<evidence type="ECO:0000256" key="1">
    <source>
        <dbReference type="ARBA" id="ARBA00001966"/>
    </source>
</evidence>
<keyword evidence="8" id="KW-0067">ATP-binding</keyword>
<feature type="region of interest" description="Disordered" evidence="16">
    <location>
        <begin position="138"/>
        <end position="163"/>
    </location>
</feature>
<dbReference type="SUPFAM" id="SSF52540">
    <property type="entry name" value="P-loop containing nucleoside triphosphate hydrolases"/>
    <property type="match status" value="1"/>
</dbReference>
<keyword evidence="9" id="KW-0408">Iron</keyword>
<evidence type="ECO:0000256" key="16">
    <source>
        <dbReference type="SAM" id="MobiDB-lite"/>
    </source>
</evidence>
<evidence type="ECO:0000313" key="18">
    <source>
        <dbReference type="EnsemblMetazoa" id="PPAI001279-PA"/>
    </source>
</evidence>
<dbReference type="PANTHER" id="PTHR11472:SF41">
    <property type="entry name" value="ATP-DEPENDENT DNA HELICASE DDX11-RELATED"/>
    <property type="match status" value="1"/>
</dbReference>
<dbReference type="FunFam" id="3.40.50.300:FF:001372">
    <property type="entry name" value="ATP-dependent DNA helicase chl1"/>
    <property type="match status" value="1"/>
</dbReference>
<evidence type="ECO:0000256" key="3">
    <source>
        <dbReference type="ARBA" id="ARBA00008435"/>
    </source>
</evidence>
<comment type="subcellular location">
    <subcellularLocation>
        <location evidence="2">Nucleus</location>
    </subcellularLocation>
</comment>
<dbReference type="EC" id="5.6.2.3" evidence="13"/>
<dbReference type="NCBIfam" id="TIGR00604">
    <property type="entry name" value="rad3"/>
    <property type="match status" value="1"/>
</dbReference>
<dbReference type="GO" id="GO:0005634">
    <property type="term" value="C:nucleus"/>
    <property type="evidence" value="ECO:0007669"/>
    <property type="project" value="UniProtKB-SubCell"/>
</dbReference>
<dbReference type="GO" id="GO:0043139">
    <property type="term" value="F:5'-3' DNA helicase activity"/>
    <property type="evidence" value="ECO:0007669"/>
    <property type="project" value="UniProtKB-EC"/>
</dbReference>
<dbReference type="AlphaFoldDB" id="A0A1B0D1Q6"/>
<dbReference type="PANTHER" id="PTHR11472">
    <property type="entry name" value="DNA REPAIR DEAD HELICASE RAD3/XP-D SUBFAMILY MEMBER"/>
    <property type="match status" value="1"/>
</dbReference>
<comment type="cofactor">
    <cofactor evidence="1">
        <name>[4Fe-4S] cluster</name>
        <dbReference type="ChEBI" id="CHEBI:49883"/>
    </cofactor>
</comment>
<evidence type="ECO:0000256" key="10">
    <source>
        <dbReference type="ARBA" id="ARBA00023014"/>
    </source>
</evidence>
<dbReference type="Pfam" id="PF13307">
    <property type="entry name" value="Helicase_C_2"/>
    <property type="match status" value="1"/>
</dbReference>
<dbReference type="Gene3D" id="3.40.50.300">
    <property type="entry name" value="P-loop containing nucleotide triphosphate hydrolases"/>
    <property type="match status" value="3"/>
</dbReference>
<dbReference type="InterPro" id="IPR014013">
    <property type="entry name" value="Helic_SF1/SF2_ATP-bd_DinG/Rad3"/>
</dbReference>
<dbReference type="InterPro" id="IPR026321">
    <property type="entry name" value="CC134"/>
</dbReference>
<dbReference type="GO" id="GO:0005524">
    <property type="term" value="F:ATP binding"/>
    <property type="evidence" value="ECO:0007669"/>
    <property type="project" value="UniProtKB-KW"/>
</dbReference>
<evidence type="ECO:0000256" key="14">
    <source>
        <dbReference type="ARBA" id="ARBA00048954"/>
    </source>
</evidence>
<evidence type="ECO:0000256" key="8">
    <source>
        <dbReference type="ARBA" id="ARBA00022840"/>
    </source>
</evidence>
<keyword evidence="11" id="KW-0413">Isomerase</keyword>
<comment type="catalytic activity">
    <reaction evidence="14">
        <text>ATP + H2O = ADP + phosphate + H(+)</text>
        <dbReference type="Rhea" id="RHEA:13065"/>
        <dbReference type="ChEBI" id="CHEBI:15377"/>
        <dbReference type="ChEBI" id="CHEBI:15378"/>
        <dbReference type="ChEBI" id="CHEBI:30616"/>
        <dbReference type="ChEBI" id="CHEBI:43474"/>
        <dbReference type="ChEBI" id="CHEBI:456216"/>
        <dbReference type="EC" id="5.6.2.3"/>
    </reaction>
</comment>
<evidence type="ECO:0000256" key="13">
    <source>
        <dbReference type="ARBA" id="ARBA00044969"/>
    </source>
</evidence>
<evidence type="ECO:0000256" key="12">
    <source>
        <dbReference type="ARBA" id="ARBA00023242"/>
    </source>
</evidence>
<feature type="region of interest" description="Disordered" evidence="16">
    <location>
        <begin position="940"/>
        <end position="985"/>
    </location>
</feature>
<dbReference type="SMART" id="SM00488">
    <property type="entry name" value="DEXDc2"/>
    <property type="match status" value="1"/>
</dbReference>
<evidence type="ECO:0000256" key="15">
    <source>
        <dbReference type="SAM" id="Coils"/>
    </source>
</evidence>
<keyword evidence="10" id="KW-0411">Iron-sulfur</keyword>
<evidence type="ECO:0000256" key="11">
    <source>
        <dbReference type="ARBA" id="ARBA00023235"/>
    </source>
</evidence>
<dbReference type="InterPro" id="IPR006555">
    <property type="entry name" value="ATP-dep_Helicase_C"/>
</dbReference>
<keyword evidence="15" id="KW-0175">Coiled coil</keyword>
<dbReference type="VEuPathDB" id="VectorBase:PPAI001279"/>
<dbReference type="GO" id="GO:0006139">
    <property type="term" value="P:nucleobase-containing compound metabolic process"/>
    <property type="evidence" value="ECO:0007669"/>
    <property type="project" value="InterPro"/>
</dbReference>
<evidence type="ECO:0000256" key="7">
    <source>
        <dbReference type="ARBA" id="ARBA00022806"/>
    </source>
</evidence>
<keyword evidence="6" id="KW-0378">Hydrolase</keyword>
<name>A0A1B0D1Q6_PHLPP</name>
<dbReference type="VEuPathDB" id="VectorBase:PPAPM1_008653"/>
<dbReference type="Pfam" id="PF06733">
    <property type="entry name" value="DEAD_2"/>
    <property type="match status" value="1"/>
</dbReference>
<reference evidence="18" key="1">
    <citation type="submission" date="2022-08" db="UniProtKB">
        <authorList>
            <consortium name="EnsemblMetazoa"/>
        </authorList>
    </citation>
    <scope>IDENTIFICATION</scope>
    <source>
        <strain evidence="18">Israel</strain>
    </source>
</reference>
<protein>
    <recommendedName>
        <fullName evidence="13">DNA 5'-3' helicase</fullName>
        <ecNumber evidence="13">5.6.2.3</ecNumber>
    </recommendedName>
</protein>
<dbReference type="EnsemblMetazoa" id="PPAI001279-RA">
    <property type="protein sequence ID" value="PPAI001279-PA"/>
    <property type="gene ID" value="PPAI001279"/>
</dbReference>
<evidence type="ECO:0000256" key="9">
    <source>
        <dbReference type="ARBA" id="ARBA00023004"/>
    </source>
</evidence>
<dbReference type="CDD" id="cd18788">
    <property type="entry name" value="SF2_C_XPD"/>
    <property type="match status" value="1"/>
</dbReference>
<dbReference type="GO" id="GO:0034085">
    <property type="term" value="P:establishment of sister chromatid cohesion"/>
    <property type="evidence" value="ECO:0007669"/>
    <property type="project" value="TreeGrafter"/>
</dbReference>
<organism evidence="18 19">
    <name type="scientific">Phlebotomus papatasi</name>
    <name type="common">Sandfly</name>
    <dbReference type="NCBI Taxonomy" id="29031"/>
    <lineage>
        <taxon>Eukaryota</taxon>
        <taxon>Metazoa</taxon>
        <taxon>Ecdysozoa</taxon>
        <taxon>Arthropoda</taxon>
        <taxon>Hexapoda</taxon>
        <taxon>Insecta</taxon>
        <taxon>Pterygota</taxon>
        <taxon>Neoptera</taxon>
        <taxon>Endopterygota</taxon>
        <taxon>Diptera</taxon>
        <taxon>Nematocera</taxon>
        <taxon>Psychodoidea</taxon>
        <taxon>Psychodidae</taxon>
        <taxon>Phlebotomus</taxon>
        <taxon>Phlebotomus</taxon>
    </lineage>
</organism>
<dbReference type="GO" id="GO:0016818">
    <property type="term" value="F:hydrolase activity, acting on acid anhydrides, in phosphorus-containing anhydrides"/>
    <property type="evidence" value="ECO:0007669"/>
    <property type="project" value="InterPro"/>
</dbReference>
<sequence>MTSTVKDFNFPFAPYKIQQDFMTGLYEVIEKGQIGIFESPTGTGKTLSLLCGALTWLCDHEDKVKEDLREKLRDLQQKIDQEEKNSASSNDWIDSQYATIRLKEDLMSQRQILDKILEYEKKIEGIRARKIKEIREKKKWRTSDRKKPEEKMENPEESLPSTEEDFLIEENEGEEEEPVEQNPPEKYRNTKIFFCSRTHSQLSQVVEEVKRTKFAENLRVVSLGSRQNFCINQEVRNLKSVALINEKCLDLQRNRSKVTSAEDGKVLKRKKGKGCEFLKESAIETLRDTALSEIVDIEDIVELGRIEKGCPYYANRAAISDAQLILLPYQMIFYKRTREQTGIDLRDSVIIVDEAHNLLDTVSSIHCAEIFLDQLREVHSQLTAYRDKYMKRFSTKNLLKLNQLIFVAIRLIKMFPEAPKTSHRIILTHELMSEGEFFNINLYELLTFCENTRLAQKIQGFSMLLEKLETEEQKKKRGKKPMTVQEQIEDTVEIKKNSPSVIRLFLGFLECLTEDIADGRILLTWDPKPRIKYLLLKPDAHFADILKDCRALIVAGGTMQPTNELTEQLFSRQTSRIKEYFFDHVVAEDSVLPIVVSRGPTGKPLHLNFASRSSKESLNAIGMSLQNICNVVPAGIVVFLGSYDYLDTVFQHLEQSGMLERIRGRKKVFKEPRQGARIERVLSDYSDAATRGGGAIMFSVVGGKLSEGLNFSDDLGRCVVVVGLPYPNKTNPELVEKMKHCDAVLRAGAGNEYYENICMKAVNQCIGRAVRHINDYASVILLDERYATEKTSKKLPGWIRRNSNIFVRKREEHRLVRTHLRITDSYEKQFTLLKLAYEKILQVIQESRKVLQEEPEGKVLPANQTEMEALFLLLENTCLFGDLVLYMPDISFRVLEKVPHWREIIDWALKITMRHEIVIDERSMEMLSLFNQEINPDQRTSDYINPYRQEMDYPPPEMTKPTKKIRKKLKRGPQLTGGQKNHEDL</sequence>
<dbReference type="GO" id="GO:0051536">
    <property type="term" value="F:iron-sulfur cluster binding"/>
    <property type="evidence" value="ECO:0007669"/>
    <property type="project" value="UniProtKB-KW"/>
</dbReference>
<proteinExistence type="inferred from homology"/>
<feature type="domain" description="Helicase ATP-binding" evidence="17">
    <location>
        <begin position="4"/>
        <end position="405"/>
    </location>
</feature>
<keyword evidence="19" id="KW-1185">Reference proteome</keyword>
<dbReference type="SMART" id="SM00491">
    <property type="entry name" value="HELICc2"/>
    <property type="match status" value="1"/>
</dbReference>
<dbReference type="InterPro" id="IPR027417">
    <property type="entry name" value="P-loop_NTPase"/>
</dbReference>
<evidence type="ECO:0000313" key="19">
    <source>
        <dbReference type="Proteomes" id="UP000092462"/>
    </source>
</evidence>
<dbReference type="EMBL" id="AJVK01022248">
    <property type="status" value="NOT_ANNOTATED_CDS"/>
    <property type="molecule type" value="Genomic_DNA"/>
</dbReference>
<keyword evidence="5" id="KW-0547">Nucleotide-binding</keyword>
<evidence type="ECO:0000259" key="17">
    <source>
        <dbReference type="PROSITE" id="PS51193"/>
    </source>
</evidence>
<dbReference type="PROSITE" id="PS51193">
    <property type="entry name" value="HELICASE_ATP_BIND_2"/>
    <property type="match status" value="1"/>
</dbReference>